<keyword evidence="3" id="KW-1185">Reference proteome</keyword>
<dbReference type="EMBL" id="VRKQ01000010">
    <property type="protein sequence ID" value="TXG36704.1"/>
    <property type="molecule type" value="Genomic_DNA"/>
</dbReference>
<dbReference type="OrthoDB" id="9878754at2"/>
<gene>
    <name evidence="2" type="ORF">FUA22_08975</name>
</gene>
<dbReference type="RefSeq" id="WP_147767629.1">
    <property type="nucleotide sequence ID" value="NZ_VRKQ01000010.1"/>
</dbReference>
<feature type="chain" id="PRO_5022747986" description="Lipocalin family protein" evidence="1">
    <location>
        <begin position="23"/>
        <end position="388"/>
    </location>
</feature>
<name>A0A5C7GGH5_9FLAO</name>
<evidence type="ECO:0008006" key="4">
    <source>
        <dbReference type="Google" id="ProtNLM"/>
    </source>
</evidence>
<evidence type="ECO:0000256" key="1">
    <source>
        <dbReference type="SAM" id="SignalP"/>
    </source>
</evidence>
<comment type="caution">
    <text evidence="2">The sequence shown here is derived from an EMBL/GenBank/DDBJ whole genome shotgun (WGS) entry which is preliminary data.</text>
</comment>
<evidence type="ECO:0000313" key="2">
    <source>
        <dbReference type="EMBL" id="TXG36704.1"/>
    </source>
</evidence>
<sequence length="388" mass="45741">MTRPLQYLFLGFLFLITQQSFAQTNNDIWISSYLKETQKNKEVVDLSGEEIKMVKLDSIQTSFYYHESYLLLDFLDDNYVIIKGIGEKDLKCKYTIKRGKLKITFDKGKIKGYVTEKLIVFKEKVSKTSTKEIFFERINESHLTDSQKLKESFLENTNWTINADINSYNYGTELHLLNDNELRIIQINEDYGYNNWGNWKTDLYKNHLFLIYNDVIRPEKRVYHFYRTNNDTLIGNTFEHSNFTEKPKLTNIKLSNTNFLNNTQLTVLESKLIGNWHAINNPIPFDPIFGSDTLTNEKFEIIFDENKKFSLLKSGTLTKDSIVSDKKFILKGNWKLDKSGKFIELIDDDNSIRLITLSKLTENDLEIFYRIRALDENLFSNRIIKMKK</sequence>
<proteinExistence type="predicted"/>
<keyword evidence="1" id="KW-0732">Signal</keyword>
<dbReference type="Proteomes" id="UP000321080">
    <property type="component" value="Unassembled WGS sequence"/>
</dbReference>
<protein>
    <recommendedName>
        <fullName evidence="4">Lipocalin family protein</fullName>
    </recommendedName>
</protein>
<feature type="signal peptide" evidence="1">
    <location>
        <begin position="1"/>
        <end position="22"/>
    </location>
</feature>
<accession>A0A5C7GGH5</accession>
<organism evidence="2 3">
    <name type="scientific">Seonamhaeicola maritimus</name>
    <dbReference type="NCBI Taxonomy" id="2591822"/>
    <lineage>
        <taxon>Bacteria</taxon>
        <taxon>Pseudomonadati</taxon>
        <taxon>Bacteroidota</taxon>
        <taxon>Flavobacteriia</taxon>
        <taxon>Flavobacteriales</taxon>
        <taxon>Flavobacteriaceae</taxon>
    </lineage>
</organism>
<dbReference type="AlphaFoldDB" id="A0A5C7GGH5"/>
<evidence type="ECO:0000313" key="3">
    <source>
        <dbReference type="Proteomes" id="UP000321080"/>
    </source>
</evidence>
<reference evidence="2 3" key="1">
    <citation type="submission" date="2019-08" db="EMBL/GenBank/DDBJ databases">
        <title>Seonamhaeicola sediminis sp. nov., isolated from marine sediment.</title>
        <authorList>
            <person name="Cao W.R."/>
        </authorList>
    </citation>
    <scope>NUCLEOTIDE SEQUENCE [LARGE SCALE GENOMIC DNA]</scope>
    <source>
        <strain evidence="2 3">1505</strain>
    </source>
</reference>